<dbReference type="AlphaFoldDB" id="A0A819L101"/>
<dbReference type="EMBL" id="CAJOBE010004967">
    <property type="protein sequence ID" value="CAF3955128.1"/>
    <property type="molecule type" value="Genomic_DNA"/>
</dbReference>
<dbReference type="Proteomes" id="UP000663874">
    <property type="component" value="Unassembled WGS sequence"/>
</dbReference>
<sequence>MFSFLTFNAIVRVCLKQLLPTIYRFLRIKLVTTIFVLFKELIHIWATSLDERSRVIAFVCLFHLIRKHRKEMIAVVLRVVLTHSS</sequence>
<evidence type="ECO:0000313" key="2">
    <source>
        <dbReference type="Proteomes" id="UP000663874"/>
    </source>
</evidence>
<accession>A0A819L101</accession>
<comment type="caution">
    <text evidence="1">The sequence shown here is derived from an EMBL/GenBank/DDBJ whole genome shotgun (WGS) entry which is preliminary data.</text>
</comment>
<organism evidence="1 2">
    <name type="scientific">Rotaria sordida</name>
    <dbReference type="NCBI Taxonomy" id="392033"/>
    <lineage>
        <taxon>Eukaryota</taxon>
        <taxon>Metazoa</taxon>
        <taxon>Spiralia</taxon>
        <taxon>Gnathifera</taxon>
        <taxon>Rotifera</taxon>
        <taxon>Eurotatoria</taxon>
        <taxon>Bdelloidea</taxon>
        <taxon>Philodinida</taxon>
        <taxon>Philodinidae</taxon>
        <taxon>Rotaria</taxon>
    </lineage>
</organism>
<protein>
    <submittedName>
        <fullName evidence="1">Uncharacterized protein</fullName>
    </submittedName>
</protein>
<evidence type="ECO:0000313" key="1">
    <source>
        <dbReference type="EMBL" id="CAF3955128.1"/>
    </source>
</evidence>
<reference evidence="1" key="1">
    <citation type="submission" date="2021-02" db="EMBL/GenBank/DDBJ databases">
        <authorList>
            <person name="Nowell W R."/>
        </authorList>
    </citation>
    <scope>NUCLEOTIDE SEQUENCE</scope>
</reference>
<gene>
    <name evidence="1" type="ORF">FNK824_LOCUS23454</name>
</gene>
<name>A0A819L101_9BILA</name>
<proteinExistence type="predicted"/>